<evidence type="ECO:0000256" key="1">
    <source>
        <dbReference type="SAM" id="Coils"/>
    </source>
</evidence>
<dbReference type="AlphaFoldDB" id="A0A3D8T2S6"/>
<comment type="caution">
    <text evidence="3">The sequence shown here is derived from an EMBL/GenBank/DDBJ whole genome shotgun (WGS) entry which is preliminary data.</text>
</comment>
<evidence type="ECO:0000256" key="2">
    <source>
        <dbReference type="SAM" id="MobiDB-lite"/>
    </source>
</evidence>
<sequence>MAPHQQVSIRQTSQQTLTNSILPSKPKRRTYISRTLYKAIEFRETTSFDMLLLAQNLLIDGEALYQSRCVDLEEEWTALPGVQASGNPPYPLQFSADEVARINEDACGAIRGMELMQSLKQSLGQMWPEKCVVRPEQYDDVKRLLRQAKADLINQLAHSEAEVVAWEKAWPFDS</sequence>
<accession>A0A3D8T2S6</accession>
<name>A0A3D8T2S6_9EURO</name>
<dbReference type="EMBL" id="PVWQ01000001">
    <property type="protein sequence ID" value="RDW92819.1"/>
    <property type="molecule type" value="Genomic_DNA"/>
</dbReference>
<proteinExistence type="predicted"/>
<dbReference type="GeneID" id="38110511"/>
<evidence type="ECO:0000313" key="4">
    <source>
        <dbReference type="Proteomes" id="UP000256690"/>
    </source>
</evidence>
<gene>
    <name evidence="3" type="ORF">DSM5745_00141</name>
</gene>
<keyword evidence="1" id="KW-0175">Coiled coil</keyword>
<keyword evidence="4" id="KW-1185">Reference proteome</keyword>
<protein>
    <submittedName>
        <fullName evidence="3">Uncharacterized protein</fullName>
    </submittedName>
</protein>
<dbReference type="RefSeq" id="XP_026608002.1">
    <property type="nucleotide sequence ID" value="XM_026742157.1"/>
</dbReference>
<evidence type="ECO:0000313" key="3">
    <source>
        <dbReference type="EMBL" id="RDW92819.1"/>
    </source>
</evidence>
<dbReference type="Proteomes" id="UP000256690">
    <property type="component" value="Unassembled WGS sequence"/>
</dbReference>
<feature type="coiled-coil region" evidence="1">
    <location>
        <begin position="142"/>
        <end position="169"/>
    </location>
</feature>
<dbReference type="OrthoDB" id="10003767at2759"/>
<dbReference type="STRING" id="1810919.A0A3D8T2S6"/>
<feature type="region of interest" description="Disordered" evidence="2">
    <location>
        <begin position="1"/>
        <end position="21"/>
    </location>
</feature>
<organism evidence="3 4">
    <name type="scientific">Aspergillus mulundensis</name>
    <dbReference type="NCBI Taxonomy" id="1810919"/>
    <lineage>
        <taxon>Eukaryota</taxon>
        <taxon>Fungi</taxon>
        <taxon>Dikarya</taxon>
        <taxon>Ascomycota</taxon>
        <taxon>Pezizomycotina</taxon>
        <taxon>Eurotiomycetes</taxon>
        <taxon>Eurotiomycetidae</taxon>
        <taxon>Eurotiales</taxon>
        <taxon>Aspergillaceae</taxon>
        <taxon>Aspergillus</taxon>
        <taxon>Aspergillus subgen. Nidulantes</taxon>
    </lineage>
</organism>
<reference evidence="3 4" key="1">
    <citation type="journal article" date="2018" name="IMA Fungus">
        <title>IMA Genome-F 9: Draft genome sequence of Annulohypoxylon stygium, Aspergillus mulundensis, Berkeleyomyces basicola (syn. Thielaviopsis basicola), Ceratocystis smalleyi, two Cercospora beticola strains, Coleophoma cylindrospora, Fusarium fracticaudum, Phialophora cf. hyalina, and Morchella septimelata.</title>
        <authorList>
            <person name="Wingfield B.D."/>
            <person name="Bills G.F."/>
            <person name="Dong Y."/>
            <person name="Huang W."/>
            <person name="Nel W.J."/>
            <person name="Swalarsk-Parry B.S."/>
            <person name="Vaghefi N."/>
            <person name="Wilken P.M."/>
            <person name="An Z."/>
            <person name="de Beer Z.W."/>
            <person name="De Vos L."/>
            <person name="Chen L."/>
            <person name="Duong T.A."/>
            <person name="Gao Y."/>
            <person name="Hammerbacher A."/>
            <person name="Kikkert J.R."/>
            <person name="Li Y."/>
            <person name="Li H."/>
            <person name="Li K."/>
            <person name="Li Q."/>
            <person name="Liu X."/>
            <person name="Ma X."/>
            <person name="Naidoo K."/>
            <person name="Pethybridge S.J."/>
            <person name="Sun J."/>
            <person name="Steenkamp E.T."/>
            <person name="van der Nest M.A."/>
            <person name="van Wyk S."/>
            <person name="Wingfield M.J."/>
            <person name="Xiong C."/>
            <person name="Yue Q."/>
            <person name="Zhang X."/>
        </authorList>
    </citation>
    <scope>NUCLEOTIDE SEQUENCE [LARGE SCALE GENOMIC DNA]</scope>
    <source>
        <strain evidence="3 4">DSM 5745</strain>
    </source>
</reference>